<keyword evidence="2" id="KW-0732">Signal</keyword>
<accession>A0A0G2IG34</accession>
<evidence type="ECO:0008006" key="5">
    <source>
        <dbReference type="Google" id="ProtNLM"/>
    </source>
</evidence>
<reference evidence="3 4" key="2">
    <citation type="submission" date="2015-05" db="EMBL/GenBank/DDBJ databases">
        <authorList>
            <person name="Morales-Cruz A."/>
            <person name="Amrine K.C."/>
            <person name="Cantu D."/>
        </authorList>
    </citation>
    <scope>NUCLEOTIDE SEQUENCE [LARGE SCALE GENOMIC DNA]</scope>
    <source>
        <strain evidence="3">DA912</strain>
    </source>
</reference>
<sequence>MFFRNLVTALVGVSVVTAAPASVDRAATPMERGLKHRTRAQQKRDIIIQQTVVEPQITVINNNLDTIAALALTAEQEFAALVQSQLALVSTVETIKNNIRVNHFKNRWAQVNTVIIAVTNVIDQRDPNNVNTRYMVNQLKADNGAAGQEILVMVNAAEPLTIGPAPTPASLNVPGVSGVGNASQPAGGAAPPVAQFDPNAPFGQVNGSVLLPYGSQPPKAPSDAQVFPDPAAIILPNQGLFVGDTNLIQQDCELLAAGSLFNLQAQLLATEQAIAQAELAGLVLGTAPPPTVIVNVNNGQQGQQQAQDQAAQQQAQQQAQEQAQQQAAEQAKQQQADQKAAQEQAQEQAQKPADPNAEGQAQAQAPADQQADQGAQQQAQQPAEQPAEQQAAPPAPEATPSAA</sequence>
<dbReference type="OrthoDB" id="4851124at2759"/>
<feature type="signal peptide" evidence="2">
    <location>
        <begin position="1"/>
        <end position="18"/>
    </location>
</feature>
<evidence type="ECO:0000313" key="4">
    <source>
        <dbReference type="Proteomes" id="UP000034680"/>
    </source>
</evidence>
<comment type="caution">
    <text evidence="3">The sequence shown here is derived from an EMBL/GenBank/DDBJ whole genome shotgun (WGS) entry which is preliminary data.</text>
</comment>
<evidence type="ECO:0000256" key="2">
    <source>
        <dbReference type="SAM" id="SignalP"/>
    </source>
</evidence>
<reference evidence="3 4" key="1">
    <citation type="submission" date="2015-05" db="EMBL/GenBank/DDBJ databases">
        <title>Distinctive expansion of gene families associated with plant cell wall degradation and secondary metabolism in the genomes of grapevine trunk pathogens.</title>
        <authorList>
            <person name="Lawrence D.P."/>
            <person name="Travadon R."/>
            <person name="Rolshausen P.E."/>
            <person name="Baumgartner K."/>
        </authorList>
    </citation>
    <scope>NUCLEOTIDE SEQUENCE [LARGE SCALE GENOMIC DNA]</scope>
    <source>
        <strain evidence="3">DA912</strain>
    </source>
</reference>
<evidence type="ECO:0000313" key="3">
    <source>
        <dbReference type="EMBL" id="KKY39340.1"/>
    </source>
</evidence>
<dbReference type="STRING" id="1214573.A0A0G2IG34"/>
<feature type="chain" id="PRO_5002545928" description="Cas1p-like protein" evidence="2">
    <location>
        <begin position="19"/>
        <end position="403"/>
    </location>
</feature>
<feature type="compositionally biased region" description="Low complexity" evidence="1">
    <location>
        <begin position="357"/>
        <end position="392"/>
    </location>
</feature>
<gene>
    <name evidence="3" type="ORF">UCDDA912_g00551</name>
</gene>
<keyword evidence="4" id="KW-1185">Reference proteome</keyword>
<feature type="compositionally biased region" description="Low complexity" evidence="1">
    <location>
        <begin position="326"/>
        <end position="350"/>
    </location>
</feature>
<feature type="region of interest" description="Disordered" evidence="1">
    <location>
        <begin position="326"/>
        <end position="403"/>
    </location>
</feature>
<dbReference type="Proteomes" id="UP000034680">
    <property type="component" value="Unassembled WGS sequence"/>
</dbReference>
<proteinExistence type="predicted"/>
<name>A0A0G2IG34_9PEZI</name>
<protein>
    <recommendedName>
        <fullName evidence="5">Cas1p-like protein</fullName>
    </recommendedName>
</protein>
<evidence type="ECO:0000256" key="1">
    <source>
        <dbReference type="SAM" id="MobiDB-lite"/>
    </source>
</evidence>
<dbReference type="AlphaFoldDB" id="A0A0G2IG34"/>
<organism evidence="3 4">
    <name type="scientific">Diaporthe ampelina</name>
    <dbReference type="NCBI Taxonomy" id="1214573"/>
    <lineage>
        <taxon>Eukaryota</taxon>
        <taxon>Fungi</taxon>
        <taxon>Dikarya</taxon>
        <taxon>Ascomycota</taxon>
        <taxon>Pezizomycotina</taxon>
        <taxon>Sordariomycetes</taxon>
        <taxon>Sordariomycetidae</taxon>
        <taxon>Diaporthales</taxon>
        <taxon>Diaporthaceae</taxon>
        <taxon>Diaporthe</taxon>
    </lineage>
</organism>
<dbReference type="EMBL" id="LCUC01000020">
    <property type="protein sequence ID" value="KKY39340.1"/>
    <property type="molecule type" value="Genomic_DNA"/>
</dbReference>